<dbReference type="AlphaFoldDB" id="A0A327KLR4"/>
<gene>
    <name evidence="2" type="ORF">CH341_30450</name>
</gene>
<feature type="non-terminal residue" evidence="2">
    <location>
        <position position="1"/>
    </location>
</feature>
<evidence type="ECO:0000313" key="2">
    <source>
        <dbReference type="EMBL" id="RAI36278.1"/>
    </source>
</evidence>
<dbReference type="EMBL" id="NPEX01000499">
    <property type="protein sequence ID" value="RAI36278.1"/>
    <property type="molecule type" value="Genomic_DNA"/>
</dbReference>
<comment type="caution">
    <text evidence="2">The sequence shown here is derived from an EMBL/GenBank/DDBJ whole genome shotgun (WGS) entry which is preliminary data.</text>
</comment>
<name>A0A327KLR4_9BRAD</name>
<protein>
    <submittedName>
        <fullName evidence="2">Uncharacterized protein</fullName>
    </submittedName>
</protein>
<accession>A0A327KLR4</accession>
<evidence type="ECO:0000313" key="3">
    <source>
        <dbReference type="Proteomes" id="UP000249130"/>
    </source>
</evidence>
<sequence>EGPVELGKLESIAAGLAAACAGCGPAARFRRTLAGAMVTLAGGRLAVEPAPARRSGRNAAPAVPTPTET</sequence>
<dbReference type="Proteomes" id="UP000249130">
    <property type="component" value="Unassembled WGS sequence"/>
</dbReference>
<keyword evidence="3" id="KW-1185">Reference proteome</keyword>
<evidence type="ECO:0000256" key="1">
    <source>
        <dbReference type="SAM" id="MobiDB-lite"/>
    </source>
</evidence>
<organism evidence="2 3">
    <name type="scientific">Rhodoplanes roseus</name>
    <dbReference type="NCBI Taxonomy" id="29409"/>
    <lineage>
        <taxon>Bacteria</taxon>
        <taxon>Pseudomonadati</taxon>
        <taxon>Pseudomonadota</taxon>
        <taxon>Alphaproteobacteria</taxon>
        <taxon>Hyphomicrobiales</taxon>
        <taxon>Nitrobacteraceae</taxon>
        <taxon>Rhodoplanes</taxon>
    </lineage>
</organism>
<feature type="region of interest" description="Disordered" evidence="1">
    <location>
        <begin position="49"/>
        <end position="69"/>
    </location>
</feature>
<proteinExistence type="predicted"/>
<reference evidence="2 3" key="1">
    <citation type="submission" date="2017-07" db="EMBL/GenBank/DDBJ databases">
        <title>Draft Genome Sequences of Select Purple Nonsulfur Bacteria.</title>
        <authorList>
            <person name="Lasarre B."/>
            <person name="Mckinlay J.B."/>
        </authorList>
    </citation>
    <scope>NUCLEOTIDE SEQUENCE [LARGE SCALE GENOMIC DNA]</scope>
    <source>
        <strain evidence="2 3">DSM 5909</strain>
    </source>
</reference>